<evidence type="ECO:0000256" key="1">
    <source>
        <dbReference type="ARBA" id="ARBA00001971"/>
    </source>
</evidence>
<keyword evidence="4" id="KW-0408">Iron</keyword>
<dbReference type="Pfam" id="PF00067">
    <property type="entry name" value="p450"/>
    <property type="match status" value="1"/>
</dbReference>
<dbReference type="AlphaFoldDB" id="A0AAD1STH9"/>
<dbReference type="PRINTS" id="PR00463">
    <property type="entry name" value="EP450I"/>
</dbReference>
<dbReference type="InterPro" id="IPR036396">
    <property type="entry name" value="Cyt_P450_sf"/>
</dbReference>
<organism evidence="6 7">
    <name type="scientific">Pelobates cultripes</name>
    <name type="common">Western spadefoot toad</name>
    <dbReference type="NCBI Taxonomy" id="61616"/>
    <lineage>
        <taxon>Eukaryota</taxon>
        <taxon>Metazoa</taxon>
        <taxon>Chordata</taxon>
        <taxon>Craniata</taxon>
        <taxon>Vertebrata</taxon>
        <taxon>Euteleostomi</taxon>
        <taxon>Amphibia</taxon>
        <taxon>Batrachia</taxon>
        <taxon>Anura</taxon>
        <taxon>Pelobatoidea</taxon>
        <taxon>Pelobatidae</taxon>
        <taxon>Pelobates</taxon>
    </lineage>
</organism>
<comment type="cofactor">
    <cofactor evidence="1">
        <name>heme</name>
        <dbReference type="ChEBI" id="CHEBI:30413"/>
    </cofactor>
</comment>
<accession>A0AAD1STH9</accession>
<feature type="transmembrane region" description="Helical" evidence="5">
    <location>
        <begin position="6"/>
        <end position="27"/>
    </location>
</feature>
<keyword evidence="3" id="KW-0479">Metal-binding</keyword>
<name>A0AAD1STH9_PELCU</name>
<dbReference type="GO" id="GO:0020037">
    <property type="term" value="F:heme binding"/>
    <property type="evidence" value="ECO:0007669"/>
    <property type="project" value="InterPro"/>
</dbReference>
<dbReference type="GO" id="GO:0006805">
    <property type="term" value="P:xenobiotic metabolic process"/>
    <property type="evidence" value="ECO:0007669"/>
    <property type="project" value="TreeGrafter"/>
</dbReference>
<proteinExistence type="inferred from homology"/>
<dbReference type="GO" id="GO:0006082">
    <property type="term" value="P:organic acid metabolic process"/>
    <property type="evidence" value="ECO:0007669"/>
    <property type="project" value="TreeGrafter"/>
</dbReference>
<evidence type="ECO:0000256" key="2">
    <source>
        <dbReference type="ARBA" id="ARBA00010617"/>
    </source>
</evidence>
<comment type="similarity">
    <text evidence="2">Belongs to the cytochrome P450 family.</text>
</comment>
<dbReference type="InterPro" id="IPR001128">
    <property type="entry name" value="Cyt_P450"/>
</dbReference>
<dbReference type="PANTHER" id="PTHR24300:SF395">
    <property type="entry name" value="CYTOCHROME P450, FAMILY 2, SUBFAMILY AC, POLYPEPTIDE 7"/>
    <property type="match status" value="1"/>
</dbReference>
<dbReference type="FunFam" id="1.10.630.10:FF:000165">
    <property type="entry name" value="Cytochrome P450, family 2, subfamily Y, polypeptide 3"/>
    <property type="match status" value="1"/>
</dbReference>
<evidence type="ECO:0000256" key="3">
    <source>
        <dbReference type="ARBA" id="ARBA00022723"/>
    </source>
</evidence>
<gene>
    <name evidence="6" type="ORF">PECUL_23A035107</name>
</gene>
<keyword evidence="7" id="KW-1185">Reference proteome</keyword>
<evidence type="ECO:0000256" key="4">
    <source>
        <dbReference type="ARBA" id="ARBA00023004"/>
    </source>
</evidence>
<dbReference type="GO" id="GO:0016712">
    <property type="term" value="F:oxidoreductase activity, acting on paired donors, with incorporation or reduction of molecular oxygen, reduced flavin or flavoprotein as one donor, and incorporation of one atom of oxygen"/>
    <property type="evidence" value="ECO:0007669"/>
    <property type="project" value="TreeGrafter"/>
</dbReference>
<dbReference type="GO" id="GO:0005737">
    <property type="term" value="C:cytoplasm"/>
    <property type="evidence" value="ECO:0007669"/>
    <property type="project" value="TreeGrafter"/>
</dbReference>
<protein>
    <submittedName>
        <fullName evidence="6">Cytochrome P450 2K1-like</fullName>
    </submittedName>
</protein>
<keyword evidence="5" id="KW-1133">Transmembrane helix</keyword>
<evidence type="ECO:0000313" key="7">
    <source>
        <dbReference type="Proteomes" id="UP001295444"/>
    </source>
</evidence>
<dbReference type="Proteomes" id="UP001295444">
    <property type="component" value="Chromosome 07"/>
</dbReference>
<evidence type="ECO:0000313" key="6">
    <source>
        <dbReference type="EMBL" id="CAH2307229.1"/>
    </source>
</evidence>
<dbReference type="Gene3D" id="1.10.630.10">
    <property type="entry name" value="Cytochrome P450"/>
    <property type="match status" value="1"/>
</dbReference>
<sequence length="350" mass="39913">MSIIAHFVSADLLLYLTTCIMFFIYWWNGSKKSAEKMPPGPSPLPVIGNLNLIDLTKPYQSLMKLSQRYGDVFTVHFGPKKIVVVAGYKAVKDALVSQADDFGERADIPIFTKVTRGNGIVFSHGESWKLMRRFALSTLRDFGMGKKTVECRIQDELDPLIKYFQSQKGKPFDVKIILNSAVSNVICSIIFGKRFEYEDETFLTLIKVLNENAKLLGTPKLLLYNFYPVLGTLLGTHRGVMRNVDLLNHLLMKYVTQHQVEFNANNITGFIDAFLMKQEQESSNKDTFFHNENLIFSVLDLFAAGTETSSTTLRWGLLLMIKYPEIQSKYHTKFGSILNQDSCRRWMIGE</sequence>
<reference evidence="6" key="1">
    <citation type="submission" date="2022-03" db="EMBL/GenBank/DDBJ databases">
        <authorList>
            <person name="Alioto T."/>
            <person name="Alioto T."/>
            <person name="Gomez Garrido J."/>
        </authorList>
    </citation>
    <scope>NUCLEOTIDE SEQUENCE</scope>
</reference>
<dbReference type="EMBL" id="OW240918">
    <property type="protein sequence ID" value="CAH2307229.1"/>
    <property type="molecule type" value="Genomic_DNA"/>
</dbReference>
<keyword evidence="5" id="KW-0812">Transmembrane</keyword>
<dbReference type="InterPro" id="IPR002401">
    <property type="entry name" value="Cyt_P450_E_grp-I"/>
</dbReference>
<dbReference type="PANTHER" id="PTHR24300">
    <property type="entry name" value="CYTOCHROME P450 508A4-RELATED"/>
    <property type="match status" value="1"/>
</dbReference>
<keyword evidence="5" id="KW-0472">Membrane</keyword>
<dbReference type="InterPro" id="IPR050182">
    <property type="entry name" value="Cytochrome_P450_fam2"/>
</dbReference>
<evidence type="ECO:0000256" key="5">
    <source>
        <dbReference type="SAM" id="Phobius"/>
    </source>
</evidence>
<dbReference type="SUPFAM" id="SSF48264">
    <property type="entry name" value="Cytochrome P450"/>
    <property type="match status" value="1"/>
</dbReference>
<dbReference type="GO" id="GO:0005506">
    <property type="term" value="F:iron ion binding"/>
    <property type="evidence" value="ECO:0007669"/>
    <property type="project" value="InterPro"/>
</dbReference>